<reference evidence="3" key="1">
    <citation type="journal article" date="2020" name="Nat. Commun.">
        <title>Genome assembly of wild tea tree DASZ reveals pedigree and selection history of tea varieties.</title>
        <authorList>
            <person name="Zhang W."/>
            <person name="Zhang Y."/>
            <person name="Qiu H."/>
            <person name="Guo Y."/>
            <person name="Wan H."/>
            <person name="Zhang X."/>
            <person name="Scossa F."/>
            <person name="Alseekh S."/>
            <person name="Zhang Q."/>
            <person name="Wang P."/>
            <person name="Xu L."/>
            <person name="Schmidt M.H."/>
            <person name="Jia X."/>
            <person name="Li D."/>
            <person name="Zhu A."/>
            <person name="Guo F."/>
            <person name="Chen W."/>
            <person name="Ni D."/>
            <person name="Usadel B."/>
            <person name="Fernie A.R."/>
            <person name="Wen W."/>
        </authorList>
    </citation>
    <scope>NUCLEOTIDE SEQUENCE [LARGE SCALE GENOMIC DNA]</scope>
    <source>
        <strain evidence="3">cv. G240</strain>
    </source>
</reference>
<name>A0A7J7H9Q0_CAMSI</name>
<gene>
    <name evidence="2" type="ORF">HYC85_011240</name>
</gene>
<dbReference type="EMBL" id="JACBKZ010000005">
    <property type="protein sequence ID" value="KAF5949247.1"/>
    <property type="molecule type" value="Genomic_DNA"/>
</dbReference>
<dbReference type="Proteomes" id="UP000593564">
    <property type="component" value="Unassembled WGS sequence"/>
</dbReference>
<comment type="caution">
    <text evidence="2">The sequence shown here is derived from an EMBL/GenBank/DDBJ whole genome shotgun (WGS) entry which is preliminary data.</text>
</comment>
<keyword evidence="3" id="KW-1185">Reference proteome</keyword>
<feature type="region of interest" description="Disordered" evidence="1">
    <location>
        <begin position="1"/>
        <end position="37"/>
    </location>
</feature>
<sequence length="101" mass="11688">MNENDTECQRDETDTEGQRDEGTRREHDSDLDSSDYEGCIDDEYGICIDDDKLYESNIDADVEWSRVKQIVQGENWDGGVWNFNDETEESDINSDYGDSDE</sequence>
<evidence type="ECO:0000313" key="3">
    <source>
        <dbReference type="Proteomes" id="UP000593564"/>
    </source>
</evidence>
<protein>
    <submittedName>
        <fullName evidence="2">Uncharacterized protein</fullName>
    </submittedName>
</protein>
<proteinExistence type="predicted"/>
<feature type="compositionally biased region" description="Acidic residues" evidence="1">
    <location>
        <begin position="85"/>
        <end position="101"/>
    </location>
</feature>
<reference evidence="2 3" key="2">
    <citation type="submission" date="2020-07" db="EMBL/GenBank/DDBJ databases">
        <title>Genome assembly of wild tea tree DASZ reveals pedigree and selection history of tea varieties.</title>
        <authorList>
            <person name="Zhang W."/>
        </authorList>
    </citation>
    <scope>NUCLEOTIDE SEQUENCE [LARGE SCALE GENOMIC DNA]</scope>
    <source>
        <strain evidence="3">cv. G240</strain>
        <tissue evidence="2">Leaf</tissue>
    </source>
</reference>
<evidence type="ECO:0000256" key="1">
    <source>
        <dbReference type="SAM" id="MobiDB-lite"/>
    </source>
</evidence>
<dbReference type="AlphaFoldDB" id="A0A7J7H9Q0"/>
<feature type="compositionally biased region" description="Basic and acidic residues" evidence="1">
    <location>
        <begin position="7"/>
        <end position="30"/>
    </location>
</feature>
<organism evidence="2 3">
    <name type="scientific">Camellia sinensis</name>
    <name type="common">Tea plant</name>
    <name type="synonym">Thea sinensis</name>
    <dbReference type="NCBI Taxonomy" id="4442"/>
    <lineage>
        <taxon>Eukaryota</taxon>
        <taxon>Viridiplantae</taxon>
        <taxon>Streptophyta</taxon>
        <taxon>Embryophyta</taxon>
        <taxon>Tracheophyta</taxon>
        <taxon>Spermatophyta</taxon>
        <taxon>Magnoliopsida</taxon>
        <taxon>eudicotyledons</taxon>
        <taxon>Gunneridae</taxon>
        <taxon>Pentapetalae</taxon>
        <taxon>asterids</taxon>
        <taxon>Ericales</taxon>
        <taxon>Theaceae</taxon>
        <taxon>Camellia</taxon>
    </lineage>
</organism>
<feature type="region of interest" description="Disordered" evidence="1">
    <location>
        <begin position="77"/>
        <end position="101"/>
    </location>
</feature>
<accession>A0A7J7H9Q0</accession>
<evidence type="ECO:0000313" key="2">
    <source>
        <dbReference type="EMBL" id="KAF5949247.1"/>
    </source>
</evidence>